<evidence type="ECO:0000313" key="3">
    <source>
        <dbReference type="Proteomes" id="UP001529510"/>
    </source>
</evidence>
<dbReference type="Proteomes" id="UP001529510">
    <property type="component" value="Unassembled WGS sequence"/>
</dbReference>
<feature type="region of interest" description="Disordered" evidence="1">
    <location>
        <begin position="26"/>
        <end position="51"/>
    </location>
</feature>
<feature type="non-terminal residue" evidence="2">
    <location>
        <position position="1"/>
    </location>
</feature>
<gene>
    <name evidence="2" type="ORF">M9458_014887</name>
</gene>
<name>A0ABD0QPX9_CIRMR</name>
<sequence>GVSNDQSGGFILLQSGGSARVSLLLPGRHTPQPAPQLHEAGQPWRTRQLQQ</sequence>
<feature type="non-terminal residue" evidence="2">
    <location>
        <position position="51"/>
    </location>
</feature>
<comment type="caution">
    <text evidence="2">The sequence shown here is derived from an EMBL/GenBank/DDBJ whole genome shotgun (WGS) entry which is preliminary data.</text>
</comment>
<protein>
    <submittedName>
        <fullName evidence="2">Uncharacterized protein</fullName>
    </submittedName>
</protein>
<organism evidence="2 3">
    <name type="scientific">Cirrhinus mrigala</name>
    <name type="common">Mrigala</name>
    <dbReference type="NCBI Taxonomy" id="683832"/>
    <lineage>
        <taxon>Eukaryota</taxon>
        <taxon>Metazoa</taxon>
        <taxon>Chordata</taxon>
        <taxon>Craniata</taxon>
        <taxon>Vertebrata</taxon>
        <taxon>Euteleostomi</taxon>
        <taxon>Actinopterygii</taxon>
        <taxon>Neopterygii</taxon>
        <taxon>Teleostei</taxon>
        <taxon>Ostariophysi</taxon>
        <taxon>Cypriniformes</taxon>
        <taxon>Cyprinidae</taxon>
        <taxon>Labeoninae</taxon>
        <taxon>Labeonini</taxon>
        <taxon>Cirrhinus</taxon>
    </lineage>
</organism>
<evidence type="ECO:0000256" key="1">
    <source>
        <dbReference type="SAM" id="MobiDB-lite"/>
    </source>
</evidence>
<proteinExistence type="predicted"/>
<dbReference type="EMBL" id="JAMKFB020000007">
    <property type="protein sequence ID" value="KAL0187788.1"/>
    <property type="molecule type" value="Genomic_DNA"/>
</dbReference>
<dbReference type="AlphaFoldDB" id="A0ABD0QPX9"/>
<accession>A0ABD0QPX9</accession>
<evidence type="ECO:0000313" key="2">
    <source>
        <dbReference type="EMBL" id="KAL0187788.1"/>
    </source>
</evidence>
<keyword evidence="3" id="KW-1185">Reference proteome</keyword>
<reference evidence="2 3" key="1">
    <citation type="submission" date="2024-05" db="EMBL/GenBank/DDBJ databases">
        <title>Genome sequencing and assembly of Indian major carp, Cirrhinus mrigala (Hamilton, 1822).</title>
        <authorList>
            <person name="Mohindra V."/>
            <person name="Chowdhury L.M."/>
            <person name="Lal K."/>
            <person name="Jena J.K."/>
        </authorList>
    </citation>
    <scope>NUCLEOTIDE SEQUENCE [LARGE SCALE GENOMIC DNA]</scope>
    <source>
        <strain evidence="2">CM1030</strain>
        <tissue evidence="2">Blood</tissue>
    </source>
</reference>